<dbReference type="GO" id="GO:0003677">
    <property type="term" value="F:DNA binding"/>
    <property type="evidence" value="ECO:0007669"/>
    <property type="project" value="InterPro"/>
</dbReference>
<evidence type="ECO:0000256" key="18">
    <source>
        <dbReference type="ARBA" id="ARBA00044632"/>
    </source>
</evidence>
<dbReference type="Pfam" id="PF14520">
    <property type="entry name" value="HHH_5"/>
    <property type="match status" value="1"/>
</dbReference>
<evidence type="ECO:0000256" key="2">
    <source>
        <dbReference type="ARBA" id="ARBA00004496"/>
    </source>
</evidence>
<dbReference type="SMART" id="SM00278">
    <property type="entry name" value="HhH1"/>
    <property type="match status" value="2"/>
</dbReference>
<feature type="domain" description="Polymerase/histidinol phosphatase N-terminal" evidence="23">
    <location>
        <begin position="338"/>
        <end position="417"/>
    </location>
</feature>
<evidence type="ECO:0000256" key="6">
    <source>
        <dbReference type="ARBA" id="ARBA00022481"/>
    </source>
</evidence>
<comment type="subcellular location">
    <subcellularLocation>
        <location evidence="2">Cytoplasm</location>
    </subcellularLocation>
</comment>
<dbReference type="InterPro" id="IPR003141">
    <property type="entry name" value="Pol/His_phosphatase_N"/>
</dbReference>
<evidence type="ECO:0000259" key="24">
    <source>
        <dbReference type="SMART" id="SM00483"/>
    </source>
</evidence>
<dbReference type="InterPro" id="IPR027421">
    <property type="entry name" value="DNA_pol_lamdba_lyase_dom_sf"/>
</dbReference>
<dbReference type="SUPFAM" id="SSF89550">
    <property type="entry name" value="PHP domain-like"/>
    <property type="match status" value="1"/>
</dbReference>
<dbReference type="GO" id="GO:0003887">
    <property type="term" value="F:DNA-directed DNA polymerase activity"/>
    <property type="evidence" value="ECO:0007669"/>
    <property type="project" value="UniProtKB-KW"/>
</dbReference>
<dbReference type="AlphaFoldDB" id="D6GVT7"/>
<keyword evidence="6" id="KW-0488">Methylation</keyword>
<dbReference type="Gene3D" id="3.30.210.10">
    <property type="entry name" value="DNA polymerase, thumb domain"/>
    <property type="match status" value="1"/>
</dbReference>
<keyword evidence="10" id="KW-0235">DNA replication</keyword>
<evidence type="ECO:0000256" key="11">
    <source>
        <dbReference type="ARBA" id="ARBA00022763"/>
    </source>
</evidence>
<dbReference type="InterPro" id="IPR002008">
    <property type="entry name" value="DNA_pol_X_beta-like"/>
</dbReference>
<dbReference type="InterPro" id="IPR004013">
    <property type="entry name" value="PHP_dom"/>
</dbReference>
<comment type="catalytic activity">
    <reaction evidence="19">
        <text>a 5'-end 2'-deoxyribose-2'-deoxyribonucleotide-DNA = (2E,4S)-4-hydroxypenten-2-al-5-phosphate + a 5'-end 5'-phospho-2'-deoxyribonucleoside-DNA + H(+)</text>
        <dbReference type="Rhea" id="RHEA:76255"/>
        <dbReference type="Rhea" id="RHEA-COMP:13180"/>
        <dbReference type="Rhea" id="RHEA-COMP:18657"/>
        <dbReference type="ChEBI" id="CHEBI:15378"/>
        <dbReference type="ChEBI" id="CHEBI:136412"/>
        <dbReference type="ChEBI" id="CHEBI:195194"/>
        <dbReference type="ChEBI" id="CHEBI:195195"/>
    </reaction>
</comment>
<feature type="domain" description="DNA-directed DNA polymerase X" evidence="24">
    <location>
        <begin position="1"/>
        <end position="314"/>
    </location>
</feature>
<evidence type="ECO:0000256" key="12">
    <source>
        <dbReference type="ARBA" id="ARBA00022843"/>
    </source>
</evidence>
<evidence type="ECO:0000259" key="23">
    <source>
        <dbReference type="SMART" id="SM00481"/>
    </source>
</evidence>
<dbReference type="SUPFAM" id="SSF81301">
    <property type="entry name" value="Nucleotidyltransferase"/>
    <property type="match status" value="1"/>
</dbReference>
<dbReference type="EC" id="4.2.99.18" evidence="4"/>
<dbReference type="InterPro" id="IPR010994">
    <property type="entry name" value="RuvA_2-like"/>
</dbReference>
<keyword evidence="15" id="KW-0234">DNA repair</keyword>
<evidence type="ECO:0000256" key="13">
    <source>
        <dbReference type="ARBA" id="ARBA00022932"/>
    </source>
</evidence>
<feature type="domain" description="Helix-hairpin-helix DNA-binding motif class 1" evidence="22">
    <location>
        <begin position="51"/>
        <end position="70"/>
    </location>
</feature>
<dbReference type="EMBL" id="GG745557">
    <property type="protein sequence ID" value="EFD92648.1"/>
    <property type="molecule type" value="Genomic_DNA"/>
</dbReference>
<sequence length="569" mass="64669">MVSNKDLADKLYDIADILEMQDVKWEPRAYRTAAITISGLSDDITSIYKAGKLTQLEGVGKSIAESITEYIETGKIKKYDKLKRDYPIDLTTFRKIRGLGPKRVYFLYKKLKIKNLDDLKSAIESHKIMNLEGFGEKSEDELKRSIESFMSIKEERLLLGYVIDYTENIINKLVKSGFFEKVKIAGSMRRMKETIGDIDILAISENPEAGMNFFSNLDEVKSIIVSGPTKTTVELGIGTTCDIRILKRDSFGAAMQYFTGNKDHNVKLRKIAISKGLKLNEYGLFKGKKIIAEKDEEKIYRELGMDWIPPELRENTGEIEAAQNHSLPELIDYKDILGDLHTHSKDSDGMNSLEEMAVSAEKTGLKYIALTNHSKGLYVAHGLDDERFSEINKRIDKFNDSSKGIKILKGTELEILKDGSLDLKQTTLKEFDFVIGAIHQNISMDSKEITDRLIRAINTGNINTIAHPTDRIIGEREPLKLNFEKVMEACVNNEVLLEINGYPERSDLPFDLVKKAKEYKIKFSLGSDSHRPEHLKFIKLACAIARRGWLEKKDVVNTFNYKDILGLKR</sequence>
<dbReference type="Pfam" id="PF02811">
    <property type="entry name" value="PHP"/>
    <property type="match status" value="1"/>
</dbReference>
<dbReference type="InterPro" id="IPR010996">
    <property type="entry name" value="HHH_MUS81"/>
</dbReference>
<keyword evidence="11" id="KW-0227">DNA damage</keyword>
<keyword evidence="13" id="KW-0239">DNA-directed DNA polymerase</keyword>
<dbReference type="PANTHER" id="PTHR36928">
    <property type="entry name" value="PHOSPHATASE YCDX-RELATED"/>
    <property type="match status" value="1"/>
</dbReference>
<dbReference type="InterPro" id="IPR047967">
    <property type="entry name" value="PolX_PHP"/>
</dbReference>
<evidence type="ECO:0000259" key="22">
    <source>
        <dbReference type="SMART" id="SM00278"/>
    </source>
</evidence>
<feature type="domain" description="Helix-hairpin-helix DNA-binding motif class 1" evidence="22">
    <location>
        <begin position="126"/>
        <end position="145"/>
    </location>
</feature>
<dbReference type="GO" id="GO:0008270">
    <property type="term" value="F:zinc ion binding"/>
    <property type="evidence" value="ECO:0007669"/>
    <property type="project" value="TreeGrafter"/>
</dbReference>
<dbReference type="PIRSF" id="PIRSF005047">
    <property type="entry name" value="UCP005047_YshC"/>
    <property type="match status" value="1"/>
</dbReference>
<evidence type="ECO:0000313" key="26">
    <source>
        <dbReference type="Proteomes" id="UP000009376"/>
    </source>
</evidence>
<keyword evidence="8" id="KW-0808">Transferase</keyword>
<protein>
    <recommendedName>
        <fullName evidence="5">DNA polymerase beta</fullName>
        <ecNumber evidence="3">2.7.7.7</ecNumber>
        <ecNumber evidence="4">4.2.99.18</ecNumber>
    </recommendedName>
    <alternativeName>
        <fullName evidence="16">5'-deoxyribose-phosphate lyase</fullName>
    </alternativeName>
    <alternativeName>
        <fullName evidence="17">AP lyase</fullName>
    </alternativeName>
</protein>
<evidence type="ECO:0000256" key="20">
    <source>
        <dbReference type="ARBA" id="ARBA00045548"/>
    </source>
</evidence>
<dbReference type="Proteomes" id="UP000009376">
    <property type="component" value="Unassembled WGS sequence"/>
</dbReference>
<keyword evidence="7" id="KW-0237">DNA synthesis</keyword>
<gene>
    <name evidence="25" type="ORF">BJBARM5_0604</name>
</gene>
<dbReference type="EC" id="2.7.7.7" evidence="3"/>
<evidence type="ECO:0000256" key="17">
    <source>
        <dbReference type="ARBA" id="ARBA00035726"/>
    </source>
</evidence>
<dbReference type="Gene3D" id="3.20.20.140">
    <property type="entry name" value="Metal-dependent hydrolases"/>
    <property type="match status" value="1"/>
</dbReference>
<dbReference type="NCBIfam" id="NF006375">
    <property type="entry name" value="PRK08609.1"/>
    <property type="match status" value="1"/>
</dbReference>
<dbReference type="GO" id="GO:0006281">
    <property type="term" value="P:DNA repair"/>
    <property type="evidence" value="ECO:0007669"/>
    <property type="project" value="UniProtKB-KW"/>
</dbReference>
<dbReference type="InterPro" id="IPR037160">
    <property type="entry name" value="DNA_Pol_thumb_sf"/>
</dbReference>
<dbReference type="InterPro" id="IPR043519">
    <property type="entry name" value="NT_sf"/>
</dbReference>
<evidence type="ECO:0000256" key="8">
    <source>
        <dbReference type="ARBA" id="ARBA00022679"/>
    </source>
</evidence>
<comment type="function">
    <text evidence="20">Repair polymerase that plays a key role in base-excision repair. During this process, the damaged base is excised by specific DNA glycosylases, the DNA backbone is nicked at the abasic site by an apurinic/apyrimidic (AP) endonuclease, and POLB removes 5'-deoxyribose-phosphate from the preincised AP site acting as a 5'-deoxyribose-phosphate lyase (5'-dRP lyase); through its DNA polymerase activity, it adds one nucleotide to the 3' end of the arising single-nucleotide gap. Conducts 'gap-filling' DNA synthesis in a stepwise distributive fashion rather than in a processive fashion as for other DNA polymerases. It is also able to cleave sugar-phosphate bonds 3' to an intact AP site, acting as an AP lyase.</text>
</comment>
<accession>D6GVT7</accession>
<keyword evidence="12" id="KW-0832">Ubl conjugation</keyword>
<evidence type="ECO:0000256" key="19">
    <source>
        <dbReference type="ARBA" id="ARBA00044678"/>
    </source>
</evidence>
<comment type="catalytic activity">
    <reaction evidence="21">
        <text>DNA(n) + a 2'-deoxyribonucleoside 5'-triphosphate = DNA(n+1) + diphosphate</text>
        <dbReference type="Rhea" id="RHEA:22508"/>
        <dbReference type="Rhea" id="RHEA-COMP:17339"/>
        <dbReference type="Rhea" id="RHEA-COMP:17340"/>
        <dbReference type="ChEBI" id="CHEBI:33019"/>
        <dbReference type="ChEBI" id="CHEBI:61560"/>
        <dbReference type="ChEBI" id="CHEBI:173112"/>
        <dbReference type="EC" id="2.7.7.7"/>
    </reaction>
</comment>
<dbReference type="Pfam" id="PF14791">
    <property type="entry name" value="DNA_pol_B_thumb"/>
    <property type="match status" value="1"/>
</dbReference>
<keyword evidence="9" id="KW-0548">Nucleotidyltransferase</keyword>
<evidence type="ECO:0000256" key="15">
    <source>
        <dbReference type="ARBA" id="ARBA00023204"/>
    </source>
</evidence>
<dbReference type="InterPro" id="IPR016195">
    <property type="entry name" value="Pol/histidinol_Pase-like"/>
</dbReference>
<organism evidence="25 26">
    <name type="scientific">Candidatus Parvarchaeum acidophilus ARMAN-5</name>
    <dbReference type="NCBI Taxonomy" id="662762"/>
    <lineage>
        <taxon>Archaea</taxon>
        <taxon>Candidatus Parvarchaeota</taxon>
        <taxon>Candidatus Parvarchaeum</taxon>
    </lineage>
</organism>
<dbReference type="InterPro" id="IPR002054">
    <property type="entry name" value="DNA-dir_DNA_pol_X"/>
</dbReference>
<dbReference type="CDD" id="cd00141">
    <property type="entry name" value="NT_POLXc"/>
    <property type="match status" value="1"/>
</dbReference>
<evidence type="ECO:0000256" key="3">
    <source>
        <dbReference type="ARBA" id="ARBA00012417"/>
    </source>
</evidence>
<reference evidence="25 26" key="1">
    <citation type="journal article" date="2010" name="Proc. Natl. Acad. Sci. U.S.A.">
        <title>Enigmatic, ultrasmall, uncultivated Archaea.</title>
        <authorList>
            <person name="Baker B.J."/>
            <person name="Comolli L.R."/>
            <person name="Dick G.J."/>
            <person name="Hauser L.J."/>
            <person name="Hyatt D."/>
            <person name="Dill B.D."/>
            <person name="Land M.L."/>
            <person name="Verberkmoes N.C."/>
            <person name="Hettich R.L."/>
            <person name="Banfield J.F."/>
        </authorList>
    </citation>
    <scope>NUCLEOTIDE SEQUENCE [LARGE SCALE GENOMIC DNA]</scope>
</reference>
<evidence type="ECO:0000256" key="1">
    <source>
        <dbReference type="ARBA" id="ARBA00001946"/>
    </source>
</evidence>
<evidence type="ECO:0000256" key="16">
    <source>
        <dbReference type="ARBA" id="ARBA00035717"/>
    </source>
</evidence>
<evidence type="ECO:0000313" key="25">
    <source>
        <dbReference type="EMBL" id="EFD92648.1"/>
    </source>
</evidence>
<dbReference type="GO" id="GO:0042578">
    <property type="term" value="F:phosphoric ester hydrolase activity"/>
    <property type="evidence" value="ECO:0007669"/>
    <property type="project" value="TreeGrafter"/>
</dbReference>
<dbReference type="InterPro" id="IPR050243">
    <property type="entry name" value="PHP_phosphatase"/>
</dbReference>
<keyword evidence="14" id="KW-0915">Sodium</keyword>
<name>D6GVT7_PARA5</name>
<dbReference type="PRINTS" id="PR00870">
    <property type="entry name" value="DNAPOLXBETA"/>
</dbReference>
<dbReference type="SMART" id="SM00483">
    <property type="entry name" value="POLXc"/>
    <property type="match status" value="1"/>
</dbReference>
<dbReference type="SUPFAM" id="SSF47802">
    <property type="entry name" value="DNA polymerase beta, N-terminal domain-like"/>
    <property type="match status" value="1"/>
</dbReference>
<dbReference type="Pfam" id="PF14716">
    <property type="entry name" value="HHH_8"/>
    <property type="match status" value="1"/>
</dbReference>
<dbReference type="CDD" id="cd07436">
    <property type="entry name" value="PHP_PolX"/>
    <property type="match status" value="1"/>
</dbReference>
<evidence type="ECO:0000256" key="21">
    <source>
        <dbReference type="ARBA" id="ARBA00049244"/>
    </source>
</evidence>
<dbReference type="Gene3D" id="3.30.460.10">
    <property type="entry name" value="Beta Polymerase, domain 2"/>
    <property type="match status" value="1"/>
</dbReference>
<evidence type="ECO:0000256" key="14">
    <source>
        <dbReference type="ARBA" id="ARBA00023053"/>
    </source>
</evidence>
<dbReference type="GO" id="GO:0005829">
    <property type="term" value="C:cytosol"/>
    <property type="evidence" value="ECO:0007669"/>
    <property type="project" value="TreeGrafter"/>
</dbReference>
<evidence type="ECO:0000256" key="4">
    <source>
        <dbReference type="ARBA" id="ARBA00012720"/>
    </source>
</evidence>
<dbReference type="GO" id="GO:0140078">
    <property type="term" value="F:class I DNA-(apurinic or apyrimidinic site) endonuclease activity"/>
    <property type="evidence" value="ECO:0007669"/>
    <property type="project" value="UniProtKB-EC"/>
</dbReference>
<dbReference type="InterPro" id="IPR029398">
    <property type="entry name" value="PolB_thumb"/>
</dbReference>
<dbReference type="InterPro" id="IPR003583">
    <property type="entry name" value="Hlx-hairpin-Hlx_DNA-bd_motif"/>
</dbReference>
<comment type="cofactor">
    <cofactor evidence="1">
        <name>Mg(2+)</name>
        <dbReference type="ChEBI" id="CHEBI:18420"/>
    </cofactor>
</comment>
<evidence type="ECO:0000256" key="5">
    <source>
        <dbReference type="ARBA" id="ARBA00020020"/>
    </source>
</evidence>
<evidence type="ECO:0000256" key="7">
    <source>
        <dbReference type="ARBA" id="ARBA00022634"/>
    </source>
</evidence>
<dbReference type="SUPFAM" id="SSF47781">
    <property type="entry name" value="RuvA domain 2-like"/>
    <property type="match status" value="1"/>
</dbReference>
<evidence type="ECO:0000256" key="9">
    <source>
        <dbReference type="ARBA" id="ARBA00022695"/>
    </source>
</evidence>
<comment type="catalytic activity">
    <reaction evidence="18">
        <text>2'-deoxyribonucleotide-(2'-deoxyribose 5'-phosphate)-2'-deoxyribonucleotide-DNA = a 3'-end 2'-deoxyribonucleotide-(2,3-dehydro-2,3-deoxyribose 5'-phosphate)-DNA + a 5'-end 5'-phospho-2'-deoxyribonucleoside-DNA + H(+)</text>
        <dbReference type="Rhea" id="RHEA:66592"/>
        <dbReference type="Rhea" id="RHEA-COMP:13180"/>
        <dbReference type="Rhea" id="RHEA-COMP:16897"/>
        <dbReference type="Rhea" id="RHEA-COMP:17067"/>
        <dbReference type="ChEBI" id="CHEBI:15378"/>
        <dbReference type="ChEBI" id="CHEBI:136412"/>
        <dbReference type="ChEBI" id="CHEBI:157695"/>
        <dbReference type="ChEBI" id="CHEBI:167181"/>
        <dbReference type="EC" id="4.2.99.18"/>
    </reaction>
</comment>
<dbReference type="Gene3D" id="1.10.150.110">
    <property type="entry name" value="DNA polymerase beta, N-terminal domain-like"/>
    <property type="match status" value="1"/>
</dbReference>
<dbReference type="Gene3D" id="1.10.150.20">
    <property type="entry name" value="5' to 3' exonuclease, C-terminal subdomain"/>
    <property type="match status" value="1"/>
</dbReference>
<dbReference type="SMART" id="SM00481">
    <property type="entry name" value="POLIIIAc"/>
    <property type="match status" value="1"/>
</dbReference>
<evidence type="ECO:0000256" key="10">
    <source>
        <dbReference type="ARBA" id="ARBA00022705"/>
    </source>
</evidence>
<dbReference type="InterPro" id="IPR022311">
    <property type="entry name" value="PolX-like"/>
</dbReference>
<proteinExistence type="predicted"/>
<dbReference type="PANTHER" id="PTHR36928:SF1">
    <property type="entry name" value="PHOSPHATASE YCDX-RELATED"/>
    <property type="match status" value="1"/>
</dbReference>